<keyword evidence="2 10" id="KW-0963">Cytoplasm</keyword>
<comment type="caution">
    <text evidence="10">Lacks conserved residue(s) required for the propagation of feature annotation.</text>
</comment>
<dbReference type="Gene3D" id="3.40.50.620">
    <property type="entry name" value="HUPs"/>
    <property type="match status" value="2"/>
</dbReference>
<keyword evidence="7 10" id="KW-0648">Protein biosynthesis</keyword>
<evidence type="ECO:0000313" key="16">
    <source>
        <dbReference type="Proteomes" id="UP000177579"/>
    </source>
</evidence>
<dbReference type="InterPro" id="IPR009080">
    <property type="entry name" value="tRNAsynth_Ia_anticodon-bd"/>
</dbReference>
<feature type="domain" description="Leucyl-tRNA synthetase editing" evidence="14">
    <location>
        <begin position="443"/>
        <end position="572"/>
    </location>
</feature>
<dbReference type="EC" id="6.1.1.4" evidence="10"/>
<dbReference type="FunFam" id="3.40.50.620:FF:000056">
    <property type="entry name" value="Leucine--tRNA ligase"/>
    <property type="match status" value="1"/>
</dbReference>
<gene>
    <name evidence="10" type="primary">leuS</name>
    <name evidence="15" type="ORF">A2531_02260</name>
</gene>
<dbReference type="Proteomes" id="UP000177579">
    <property type="component" value="Unassembled WGS sequence"/>
</dbReference>
<keyword evidence="6 10" id="KW-0067">ATP-binding</keyword>
<dbReference type="PANTHER" id="PTHR43740">
    <property type="entry name" value="LEUCYL-TRNA SYNTHETASE"/>
    <property type="match status" value="1"/>
</dbReference>
<dbReference type="GO" id="GO:0004823">
    <property type="term" value="F:leucine-tRNA ligase activity"/>
    <property type="evidence" value="ECO:0007669"/>
    <property type="project" value="UniProtKB-UniRule"/>
</dbReference>
<evidence type="ECO:0000313" key="15">
    <source>
        <dbReference type="EMBL" id="OGF41492.1"/>
    </source>
</evidence>
<evidence type="ECO:0000259" key="14">
    <source>
        <dbReference type="Pfam" id="PF13603"/>
    </source>
</evidence>
<dbReference type="SUPFAM" id="SSF47323">
    <property type="entry name" value="Anticodon-binding domain of a subclass of class I aminoacyl-tRNA synthetases"/>
    <property type="match status" value="1"/>
</dbReference>
<evidence type="ECO:0000259" key="12">
    <source>
        <dbReference type="Pfam" id="PF00133"/>
    </source>
</evidence>
<protein>
    <recommendedName>
        <fullName evidence="10">Leucine--tRNA ligase</fullName>
        <ecNumber evidence="10">6.1.1.4</ecNumber>
    </recommendedName>
    <alternativeName>
        <fullName evidence="10">Leucyl-tRNA synthetase</fullName>
        <shortName evidence="10">LeuRS</shortName>
    </alternativeName>
</protein>
<dbReference type="FunFam" id="3.10.20.590:FF:000001">
    <property type="entry name" value="Leucine--tRNA ligase"/>
    <property type="match status" value="1"/>
</dbReference>
<dbReference type="PRINTS" id="PR00985">
    <property type="entry name" value="TRNASYNTHLEU"/>
</dbReference>
<evidence type="ECO:0000256" key="8">
    <source>
        <dbReference type="ARBA" id="ARBA00023146"/>
    </source>
</evidence>
<dbReference type="PROSITE" id="PS00178">
    <property type="entry name" value="AA_TRNA_LIGASE_I"/>
    <property type="match status" value="1"/>
</dbReference>
<dbReference type="InterPro" id="IPR010662">
    <property type="entry name" value="RBBP9/YdeN"/>
</dbReference>
<feature type="domain" description="Aminoacyl-tRNA synthetase class Ia" evidence="12">
    <location>
        <begin position="807"/>
        <end position="1007"/>
    </location>
</feature>
<dbReference type="InterPro" id="IPR029001">
    <property type="entry name" value="ITPase-like_fam"/>
</dbReference>
<evidence type="ECO:0000256" key="2">
    <source>
        <dbReference type="ARBA" id="ARBA00022490"/>
    </source>
</evidence>
<dbReference type="InterPro" id="IPR002300">
    <property type="entry name" value="aa-tRNA-synth_Ia"/>
</dbReference>
<dbReference type="InterPro" id="IPR025709">
    <property type="entry name" value="Leu_tRNA-synth_edit"/>
</dbReference>
<reference evidence="15 16" key="1">
    <citation type="journal article" date="2016" name="Nat. Commun.">
        <title>Thousands of microbial genomes shed light on interconnected biogeochemical processes in an aquifer system.</title>
        <authorList>
            <person name="Anantharaman K."/>
            <person name="Brown C.T."/>
            <person name="Hug L.A."/>
            <person name="Sharon I."/>
            <person name="Castelle C.J."/>
            <person name="Probst A.J."/>
            <person name="Thomas B.C."/>
            <person name="Singh A."/>
            <person name="Wilkins M.J."/>
            <person name="Karaoz U."/>
            <person name="Brodie E.L."/>
            <person name="Williams K.H."/>
            <person name="Hubbard S.S."/>
            <person name="Banfield J.F."/>
        </authorList>
    </citation>
    <scope>NUCLEOTIDE SEQUENCE [LARGE SCALE GENOMIC DNA]</scope>
</reference>
<dbReference type="AlphaFoldDB" id="A0A1F5TR52"/>
<dbReference type="Gene3D" id="3.40.50.1820">
    <property type="entry name" value="alpha/beta hydrolase"/>
    <property type="match status" value="1"/>
</dbReference>
<dbReference type="InterPro" id="IPR002302">
    <property type="entry name" value="Leu-tRNA-ligase"/>
</dbReference>
<dbReference type="Pfam" id="PF06821">
    <property type="entry name" value="Ser_hydrolase"/>
    <property type="match status" value="1"/>
</dbReference>
<dbReference type="Gene3D" id="3.10.20.590">
    <property type="match status" value="1"/>
</dbReference>
<dbReference type="GO" id="GO:0006429">
    <property type="term" value="P:leucyl-tRNA aminoacylation"/>
    <property type="evidence" value="ECO:0007669"/>
    <property type="project" value="UniProtKB-UniRule"/>
</dbReference>
<feature type="short sequence motif" description="'KMSKS' region" evidence="10">
    <location>
        <begin position="971"/>
        <end position="975"/>
    </location>
</feature>
<dbReference type="Pfam" id="PF08264">
    <property type="entry name" value="Anticodon_1"/>
    <property type="match status" value="1"/>
</dbReference>
<evidence type="ECO:0000259" key="13">
    <source>
        <dbReference type="Pfam" id="PF08264"/>
    </source>
</evidence>
<dbReference type="GO" id="GO:0005524">
    <property type="term" value="F:ATP binding"/>
    <property type="evidence" value="ECO:0007669"/>
    <property type="project" value="UniProtKB-UniRule"/>
</dbReference>
<dbReference type="InterPro" id="IPR001412">
    <property type="entry name" value="aa-tRNA-synth_I_CS"/>
</dbReference>
<keyword evidence="5" id="KW-0378">Hydrolase</keyword>
<dbReference type="InterPro" id="IPR014729">
    <property type="entry name" value="Rossmann-like_a/b/a_fold"/>
</dbReference>
<comment type="subcellular location">
    <subcellularLocation>
        <location evidence="10">Cytoplasm</location>
    </subcellularLocation>
</comment>
<keyword evidence="3 10" id="KW-0436">Ligase</keyword>
<accession>A0A1F5TR52</accession>
<dbReference type="InterPro" id="IPR029058">
    <property type="entry name" value="AB_hydrolase_fold"/>
</dbReference>
<evidence type="ECO:0000256" key="3">
    <source>
        <dbReference type="ARBA" id="ARBA00022598"/>
    </source>
</evidence>
<dbReference type="FunFam" id="1.10.730.10:FF:000002">
    <property type="entry name" value="Leucine--tRNA ligase"/>
    <property type="match status" value="1"/>
</dbReference>
<dbReference type="InterPro" id="IPR013155">
    <property type="entry name" value="M/V/L/I-tRNA-synth_anticd-bd"/>
</dbReference>
<keyword evidence="8 10" id="KW-0030">Aminoacyl-tRNA synthetase</keyword>
<evidence type="ECO:0000256" key="6">
    <source>
        <dbReference type="ARBA" id="ARBA00022840"/>
    </source>
</evidence>
<dbReference type="Pfam" id="PF13603">
    <property type="entry name" value="tRNA-synt_1_2"/>
    <property type="match status" value="1"/>
</dbReference>
<evidence type="ECO:0000256" key="7">
    <source>
        <dbReference type="ARBA" id="ARBA00022917"/>
    </source>
</evidence>
<keyword evidence="4 10" id="KW-0547">Nucleotide-binding</keyword>
<dbReference type="SUPFAM" id="SSF53474">
    <property type="entry name" value="alpha/beta-Hydrolases"/>
    <property type="match status" value="1"/>
</dbReference>
<evidence type="ECO:0000256" key="11">
    <source>
        <dbReference type="RuleBase" id="RU363035"/>
    </source>
</evidence>
<dbReference type="GO" id="GO:0005829">
    <property type="term" value="C:cytosol"/>
    <property type="evidence" value="ECO:0007669"/>
    <property type="project" value="TreeGrafter"/>
</dbReference>
<organism evidence="15 16">
    <name type="scientific">Candidatus Falkowbacteria bacterium RIFOXYD2_FULL_34_120</name>
    <dbReference type="NCBI Taxonomy" id="1798007"/>
    <lineage>
        <taxon>Bacteria</taxon>
        <taxon>Candidatus Falkowiibacteriota</taxon>
    </lineage>
</organism>
<dbReference type="SUPFAM" id="SSF52374">
    <property type="entry name" value="Nucleotidylyl transferase"/>
    <property type="match status" value="1"/>
</dbReference>
<comment type="similarity">
    <text evidence="1 10 11">Belongs to the class-I aminoacyl-tRNA synthetase family.</text>
</comment>
<evidence type="ECO:0000256" key="10">
    <source>
        <dbReference type="HAMAP-Rule" id="MF_00049"/>
    </source>
</evidence>
<feature type="domain" description="Aminoacyl-tRNA synthetase class Ia" evidence="12">
    <location>
        <begin position="14"/>
        <end position="217"/>
    </location>
</feature>
<dbReference type="Pfam" id="PF00133">
    <property type="entry name" value="tRNA-synt_1"/>
    <property type="match status" value="2"/>
</dbReference>
<comment type="catalytic activity">
    <reaction evidence="9 10">
        <text>tRNA(Leu) + L-leucine + ATP = L-leucyl-tRNA(Leu) + AMP + diphosphate</text>
        <dbReference type="Rhea" id="RHEA:11688"/>
        <dbReference type="Rhea" id="RHEA-COMP:9613"/>
        <dbReference type="Rhea" id="RHEA-COMP:9622"/>
        <dbReference type="ChEBI" id="CHEBI:30616"/>
        <dbReference type="ChEBI" id="CHEBI:33019"/>
        <dbReference type="ChEBI" id="CHEBI:57427"/>
        <dbReference type="ChEBI" id="CHEBI:78442"/>
        <dbReference type="ChEBI" id="CHEBI:78494"/>
        <dbReference type="ChEBI" id="CHEBI:456215"/>
        <dbReference type="EC" id="6.1.1.4"/>
    </reaction>
</comment>
<evidence type="ECO:0000256" key="9">
    <source>
        <dbReference type="ARBA" id="ARBA00047469"/>
    </source>
</evidence>
<evidence type="ECO:0000256" key="1">
    <source>
        <dbReference type="ARBA" id="ARBA00005594"/>
    </source>
</evidence>
<dbReference type="HAMAP" id="MF_00049_B">
    <property type="entry name" value="Leu_tRNA_synth_B"/>
    <property type="match status" value="1"/>
</dbReference>
<dbReference type="Gene3D" id="3.90.740.10">
    <property type="entry name" value="Valyl/Leucyl/Isoleucyl-tRNA synthetase, editing domain"/>
    <property type="match status" value="1"/>
</dbReference>
<proteinExistence type="inferred from homology"/>
<evidence type="ECO:0000256" key="4">
    <source>
        <dbReference type="ARBA" id="ARBA00022741"/>
    </source>
</evidence>
<dbReference type="EMBL" id="MFGO01000008">
    <property type="protein sequence ID" value="OGF41492.1"/>
    <property type="molecule type" value="Genomic_DNA"/>
</dbReference>
<comment type="caution">
    <text evidence="15">The sequence shown here is derived from an EMBL/GenBank/DDBJ whole genome shotgun (WGS) entry which is preliminary data.</text>
</comment>
<dbReference type="SUPFAM" id="SSF50677">
    <property type="entry name" value="ValRS/IleRS/LeuRS editing domain"/>
    <property type="match status" value="1"/>
</dbReference>
<name>A0A1F5TR52_9BACT</name>
<sequence>MTNKYNHQKIEKKWAERWVKDKVFSPDLKKSENPYYALFMFPYPSAEGLHIGNFYAFTCVDVMAKYKKLQGMDVFEPVGFDAFGIHSENYALKIGETPRKMLDRTIVNFRKQLSSAGLGCDWTREIDTTTPEYYKWTQWIFTKLFEKDLAYQKEALLNWCSGCKTVLADEQIEDGVCERCKTVPEKKTMKQWFFRITKYAEKLLNGLETMDWSDITKSAQRNWIGRSEGAEVEFVIKNERNDIKKIYLGTGNKSKIERLEKIFKYVNPDIKIEQVPEVVDVPEESDNGLENSKQKVLAYHGKYDYPVVSCDTSVFFEGEDFDPTHVKRVALGGEDESGFSQREIAEKIKDFYIDIARKYGGRKEFYFEDAWTILFPNGEIKQLKYRREYIMTDKLQGELDIYFPMRSLYLVKATGRDIFNQTEEEWKKEFQPQIDAFSGVFGKSKLKVFTTRPDTLFGATYFVMSPEHPLVREITTKEQSEKIEDYIKKSGAKSELERTENKEKTGEFTGAYVVNPVNNEEIPVFVADYVMMGYGTGAIMAVPAHDERDFEFAKKFNISIKEVVKPKNSGKDKTILVLHGLCDDSSKHWFPWFKQEFGGRGYNVIIPDMPNPHLPRVERWMDCLKELKDDLSGNLTIVGFSLGTQAACMFIDKYNVAVNNLILVGPSEKEGKTIEELVEAGLPRESLEHSEKFGEERVDWKNVRRLVKNTIQYLSSNDPYIEIETEKYSDVLNPQKRIFFNRGHFTEKFGIDKILELIPDIEGCTVGDGIAVNSGFLDGLETSTAKEKMISWLEGKKIGKGVVNYRLRDWCISRQRYWGPPVPIVYCAKCGALAVFEKDLPVRLPELEKGWEPVGDGRGPLANVDDFMNTTCPKCGGAASREADVMDNFLDSAWYFFRYIDPKNNNKIFDQKLGKKWLPVDFYVGGNEHAVLHLMYTRFITMALHDIDLIDFDNPFKKFRANGMILKDGKKMSKSKGNVINPEEYGEKVGYDALKTYLLFLGPLNEDRSFTDEGVRGTKRWVEKIARLEEKIKNSHKDENEIINKLHKTIKMVTDDFEDQRYNTAVARLMELTNVLNLADKISTQTWKSFLVLVSPFVPSIAEEMWERLGNKNSIFSDKLWPEYDAKLAHDEFIELIVQVNGKLREKIEVSIDITEEEAKKIALESGKIKKWIEGKKIEKVIFVKGKLINIVVK</sequence>
<dbReference type="InterPro" id="IPR009008">
    <property type="entry name" value="Val/Leu/Ile-tRNA-synth_edit"/>
</dbReference>
<dbReference type="GO" id="GO:0002161">
    <property type="term" value="F:aminoacyl-tRNA deacylase activity"/>
    <property type="evidence" value="ECO:0007669"/>
    <property type="project" value="InterPro"/>
</dbReference>
<feature type="binding site" evidence="10">
    <location>
        <position position="974"/>
    </location>
    <ligand>
        <name>ATP</name>
        <dbReference type="ChEBI" id="CHEBI:30616"/>
    </ligand>
</feature>
<dbReference type="PANTHER" id="PTHR43740:SF2">
    <property type="entry name" value="LEUCINE--TRNA LIGASE, MITOCHONDRIAL"/>
    <property type="match status" value="1"/>
</dbReference>
<dbReference type="CDD" id="cd07958">
    <property type="entry name" value="Anticodon_Ia_Leu_BEm"/>
    <property type="match status" value="1"/>
</dbReference>
<dbReference type="SUPFAM" id="SSF52972">
    <property type="entry name" value="ITPase-like"/>
    <property type="match status" value="1"/>
</dbReference>
<evidence type="ECO:0000256" key="5">
    <source>
        <dbReference type="ARBA" id="ARBA00022801"/>
    </source>
</evidence>
<dbReference type="Gene3D" id="1.10.730.10">
    <property type="entry name" value="Isoleucyl-tRNA Synthetase, Domain 1"/>
    <property type="match status" value="2"/>
</dbReference>
<feature type="domain" description="Methionyl/Valyl/Leucyl/Isoleucyl-tRNA synthetase anticodon-binding" evidence="13">
    <location>
        <begin position="1040"/>
        <end position="1155"/>
    </location>
</feature>